<evidence type="ECO:0000256" key="3">
    <source>
        <dbReference type="ARBA" id="ARBA00012929"/>
    </source>
</evidence>
<dbReference type="CDD" id="cd05254">
    <property type="entry name" value="dTDP_HR_like_SDR_e"/>
    <property type="match status" value="1"/>
</dbReference>
<comment type="function">
    <text evidence="6">Catalyzes the reduction of dTDP-6-deoxy-L-lyxo-4-hexulose to yield dTDP-L-rhamnose.</text>
</comment>
<dbReference type="InterPro" id="IPR036291">
    <property type="entry name" value="NAD(P)-bd_dom_sf"/>
</dbReference>
<dbReference type="SUPFAM" id="SSF51735">
    <property type="entry name" value="NAD(P)-binding Rossmann-fold domains"/>
    <property type="match status" value="1"/>
</dbReference>
<reference evidence="8 9" key="1">
    <citation type="journal article" date="2012" name="J. Bacteriol.">
        <title>Draft genome sequence of the cyanide-utilizing bacterium Pseudomonas fluorescens strain NCIMB 11764.</title>
        <authorList>
            <person name="Vilo C.A."/>
            <person name="Benedik M.J."/>
            <person name="Kunz D.A."/>
            <person name="Dong Q."/>
        </authorList>
    </citation>
    <scope>NUCLEOTIDE SEQUENCE [LARGE SCALE GENOMIC DNA]</scope>
    <source>
        <strain evidence="8 9">NCIMB 11764</strain>
    </source>
</reference>
<dbReference type="OrthoDB" id="9803892at2"/>
<keyword evidence="6" id="KW-0521">NADP</keyword>
<dbReference type="UniPathway" id="UPA00124"/>
<dbReference type="eggNOG" id="COG1091">
    <property type="taxonomic scope" value="Bacteria"/>
</dbReference>
<comment type="similarity">
    <text evidence="2 6">Belongs to the dTDP-4-dehydrorhamnose reductase family.</text>
</comment>
<evidence type="ECO:0000256" key="4">
    <source>
        <dbReference type="ARBA" id="ARBA00017099"/>
    </source>
</evidence>
<comment type="cofactor">
    <cofactor evidence="6">
        <name>Mg(2+)</name>
        <dbReference type="ChEBI" id="CHEBI:18420"/>
    </cofactor>
    <text evidence="6">Binds 1 Mg(2+) ion per monomer.</text>
</comment>
<feature type="domain" description="RmlD-like substrate binding" evidence="7">
    <location>
        <begin position="1"/>
        <end position="237"/>
    </location>
</feature>
<dbReference type="GO" id="GO:0008831">
    <property type="term" value="F:dTDP-4-dehydrorhamnose reductase activity"/>
    <property type="evidence" value="ECO:0007669"/>
    <property type="project" value="UniProtKB-EC"/>
</dbReference>
<dbReference type="Pfam" id="PF04321">
    <property type="entry name" value="RmlD_sub_bind"/>
    <property type="match status" value="1"/>
</dbReference>
<evidence type="ECO:0000313" key="9">
    <source>
        <dbReference type="Proteomes" id="UP000017175"/>
    </source>
</evidence>
<dbReference type="GO" id="GO:0005829">
    <property type="term" value="C:cytosol"/>
    <property type="evidence" value="ECO:0007669"/>
    <property type="project" value="TreeGrafter"/>
</dbReference>
<organism evidence="8 9">
    <name type="scientific">Pseudomonas fluorescens NCIMB 11764</name>
    <dbReference type="NCBI Taxonomy" id="1221522"/>
    <lineage>
        <taxon>Bacteria</taxon>
        <taxon>Pseudomonadati</taxon>
        <taxon>Pseudomonadota</taxon>
        <taxon>Gammaproteobacteria</taxon>
        <taxon>Pseudomonadales</taxon>
        <taxon>Pseudomonadaceae</taxon>
        <taxon>Pseudomonas</taxon>
    </lineage>
</organism>
<dbReference type="InterPro" id="IPR029903">
    <property type="entry name" value="RmlD-like-bd"/>
</dbReference>
<dbReference type="EMBL" id="CP010945">
    <property type="protein sequence ID" value="AKV07568.1"/>
    <property type="molecule type" value="Genomic_DNA"/>
</dbReference>
<keyword evidence="6" id="KW-0560">Oxidoreductase</keyword>
<protein>
    <recommendedName>
        <fullName evidence="4 6">dTDP-4-dehydrorhamnose reductase</fullName>
        <ecNumber evidence="3 6">1.1.1.133</ecNumber>
    </recommendedName>
</protein>
<dbReference type="GO" id="GO:0009243">
    <property type="term" value="P:O antigen biosynthetic process"/>
    <property type="evidence" value="ECO:0007669"/>
    <property type="project" value="UniProtKB-UniPathway"/>
</dbReference>
<evidence type="ECO:0000259" key="7">
    <source>
        <dbReference type="Pfam" id="PF04321"/>
    </source>
</evidence>
<sequence length="285" mass="31669">MKILVLGVTGMLGSEVFNYLSDSSTHEVFGTLRRASDMKYFDSDRHVRLISRIDVLDHDSLVNTFAQVQPDVVINCIGLIKQLAQAEDPLTALPINAMLPHRLANLCEVAGARLIHISTDCVFLGNKGLYQESDRSDCDDLYGKSKYIGEVHDRANTITLRTSIIGHALSSDASLVDWFLAQKGSVKGFTQAIFSGVPTAELARIILEFVLPDSTLHGLYHVSADPIDKFTLLSKVSKVYNKDVDIVPDAQLSIDRSLDSSRFRSATGYTPRPWDELLNFMRSRH</sequence>
<evidence type="ECO:0000313" key="8">
    <source>
        <dbReference type="EMBL" id="AKV07568.1"/>
    </source>
</evidence>
<proteinExistence type="inferred from homology"/>
<dbReference type="GO" id="GO:0019305">
    <property type="term" value="P:dTDP-rhamnose biosynthetic process"/>
    <property type="evidence" value="ECO:0007669"/>
    <property type="project" value="UniProtKB-UniPathway"/>
</dbReference>
<dbReference type="UniPathway" id="UPA00281"/>
<accession>A0A0K1QPC9</accession>
<evidence type="ECO:0000256" key="5">
    <source>
        <dbReference type="ARBA" id="ARBA00048200"/>
    </source>
</evidence>
<dbReference type="RefSeq" id="WP_017337305.1">
    <property type="nucleotide sequence ID" value="NZ_CP010945.1"/>
</dbReference>
<evidence type="ECO:0000256" key="2">
    <source>
        <dbReference type="ARBA" id="ARBA00010944"/>
    </source>
</evidence>
<evidence type="ECO:0000256" key="1">
    <source>
        <dbReference type="ARBA" id="ARBA00004781"/>
    </source>
</evidence>
<dbReference type="AlphaFoldDB" id="A0A0K1QPC9"/>
<dbReference type="PANTHER" id="PTHR10491:SF4">
    <property type="entry name" value="METHIONINE ADENOSYLTRANSFERASE 2 SUBUNIT BETA"/>
    <property type="match status" value="1"/>
</dbReference>
<comment type="catalytic activity">
    <reaction evidence="5 6">
        <text>dTDP-beta-L-rhamnose + NADP(+) = dTDP-4-dehydro-beta-L-rhamnose + NADPH + H(+)</text>
        <dbReference type="Rhea" id="RHEA:21796"/>
        <dbReference type="ChEBI" id="CHEBI:15378"/>
        <dbReference type="ChEBI" id="CHEBI:57510"/>
        <dbReference type="ChEBI" id="CHEBI:57783"/>
        <dbReference type="ChEBI" id="CHEBI:58349"/>
        <dbReference type="ChEBI" id="CHEBI:62830"/>
        <dbReference type="EC" id="1.1.1.133"/>
    </reaction>
</comment>
<dbReference type="Proteomes" id="UP000017175">
    <property type="component" value="Chromosome"/>
</dbReference>
<dbReference type="EC" id="1.1.1.133" evidence="3 6"/>
<dbReference type="Gene3D" id="3.40.50.720">
    <property type="entry name" value="NAD(P)-binding Rossmann-like Domain"/>
    <property type="match status" value="1"/>
</dbReference>
<dbReference type="PANTHER" id="PTHR10491">
    <property type="entry name" value="DTDP-4-DEHYDRORHAMNOSE REDUCTASE"/>
    <property type="match status" value="1"/>
</dbReference>
<comment type="pathway">
    <text evidence="1 6">Carbohydrate biosynthesis; dTDP-L-rhamnose biosynthesis.</text>
</comment>
<dbReference type="InterPro" id="IPR005913">
    <property type="entry name" value="dTDP_dehydrorham_reduct"/>
</dbReference>
<gene>
    <name evidence="8" type="ORF">B723_14510</name>
</gene>
<evidence type="ECO:0000256" key="6">
    <source>
        <dbReference type="RuleBase" id="RU364082"/>
    </source>
</evidence>
<name>A0A0K1QPC9_PSEFL</name>